<reference evidence="2" key="1">
    <citation type="journal article" date="2020" name="Nature">
        <title>Giant virus diversity and host interactions through global metagenomics.</title>
        <authorList>
            <person name="Schulz F."/>
            <person name="Roux S."/>
            <person name="Paez-Espino D."/>
            <person name="Jungbluth S."/>
            <person name="Walsh D.A."/>
            <person name="Denef V.J."/>
            <person name="McMahon K.D."/>
            <person name="Konstantinidis K.T."/>
            <person name="Eloe-Fadrosh E.A."/>
            <person name="Kyrpides N.C."/>
            <person name="Woyke T."/>
        </authorList>
    </citation>
    <scope>NUCLEOTIDE SEQUENCE</scope>
    <source>
        <strain evidence="2">GVMAG-M-3300020182-33</strain>
    </source>
</reference>
<organism evidence="2">
    <name type="scientific">viral metagenome</name>
    <dbReference type="NCBI Taxonomy" id="1070528"/>
    <lineage>
        <taxon>unclassified sequences</taxon>
        <taxon>metagenomes</taxon>
        <taxon>organismal metagenomes</taxon>
    </lineage>
</organism>
<name>A0A6C0C0Q9_9ZZZZ</name>
<accession>A0A6C0C0Q9</accession>
<feature type="compositionally biased region" description="Basic and acidic residues" evidence="1">
    <location>
        <begin position="38"/>
        <end position="51"/>
    </location>
</feature>
<sequence>MAKVKSGTKSVRKEHKGRNSNSKTNEKKHKVAKSTRKEHKDKPKSPKKIEKAQIAAAARHSRSKTK</sequence>
<evidence type="ECO:0000313" key="2">
    <source>
        <dbReference type="EMBL" id="QHS97691.1"/>
    </source>
</evidence>
<feature type="compositionally biased region" description="Basic residues" evidence="1">
    <location>
        <begin position="26"/>
        <end position="37"/>
    </location>
</feature>
<protein>
    <submittedName>
        <fullName evidence="2">Uncharacterized protein</fullName>
    </submittedName>
</protein>
<dbReference type="AlphaFoldDB" id="A0A6C0C0Q9"/>
<proteinExistence type="predicted"/>
<feature type="region of interest" description="Disordered" evidence="1">
    <location>
        <begin position="1"/>
        <end position="66"/>
    </location>
</feature>
<dbReference type="EMBL" id="MN739302">
    <property type="protein sequence ID" value="QHS97691.1"/>
    <property type="molecule type" value="Genomic_DNA"/>
</dbReference>
<evidence type="ECO:0000256" key="1">
    <source>
        <dbReference type="SAM" id="MobiDB-lite"/>
    </source>
</evidence>